<name>A0A4P9YU93_9FUNG</name>
<organism evidence="2 3">
    <name type="scientific">Syncephalis pseudoplumigaleata</name>
    <dbReference type="NCBI Taxonomy" id="1712513"/>
    <lineage>
        <taxon>Eukaryota</taxon>
        <taxon>Fungi</taxon>
        <taxon>Fungi incertae sedis</taxon>
        <taxon>Zoopagomycota</taxon>
        <taxon>Zoopagomycotina</taxon>
        <taxon>Zoopagomycetes</taxon>
        <taxon>Zoopagales</taxon>
        <taxon>Piptocephalidaceae</taxon>
        <taxon>Syncephalis</taxon>
    </lineage>
</organism>
<dbReference type="EMBL" id="KZ990912">
    <property type="protein sequence ID" value="RKP23517.1"/>
    <property type="molecule type" value="Genomic_DNA"/>
</dbReference>
<proteinExistence type="predicted"/>
<dbReference type="OrthoDB" id="10257948at2759"/>
<dbReference type="InterPro" id="IPR013766">
    <property type="entry name" value="Thioredoxin_domain"/>
</dbReference>
<gene>
    <name evidence="2" type="ORF">SYNPS1DRAFT_10206</name>
</gene>
<reference evidence="3" key="1">
    <citation type="journal article" date="2018" name="Nat. Microbiol.">
        <title>Leveraging single-cell genomics to expand the fungal tree of life.</title>
        <authorList>
            <person name="Ahrendt S.R."/>
            <person name="Quandt C.A."/>
            <person name="Ciobanu D."/>
            <person name="Clum A."/>
            <person name="Salamov A."/>
            <person name="Andreopoulos B."/>
            <person name="Cheng J.F."/>
            <person name="Woyke T."/>
            <person name="Pelin A."/>
            <person name="Henrissat B."/>
            <person name="Reynolds N.K."/>
            <person name="Benny G.L."/>
            <person name="Smith M.E."/>
            <person name="James T.Y."/>
            <person name="Grigoriev I.V."/>
        </authorList>
    </citation>
    <scope>NUCLEOTIDE SEQUENCE [LARGE SCALE GENOMIC DNA]</scope>
    <source>
        <strain evidence="3">Benny S71-1</strain>
    </source>
</reference>
<dbReference type="Proteomes" id="UP000278143">
    <property type="component" value="Unassembled WGS sequence"/>
</dbReference>
<accession>A0A4P9YU93</accession>
<dbReference type="SUPFAM" id="SSF52833">
    <property type="entry name" value="Thioredoxin-like"/>
    <property type="match status" value="1"/>
</dbReference>
<dbReference type="CDD" id="cd02989">
    <property type="entry name" value="Phd_like_TxnDC9"/>
    <property type="match status" value="1"/>
</dbReference>
<evidence type="ECO:0000313" key="2">
    <source>
        <dbReference type="EMBL" id="RKP23517.1"/>
    </source>
</evidence>
<dbReference type="Gene3D" id="3.40.30.10">
    <property type="entry name" value="Glutaredoxin"/>
    <property type="match status" value="1"/>
</dbReference>
<evidence type="ECO:0000313" key="3">
    <source>
        <dbReference type="Proteomes" id="UP000278143"/>
    </source>
</evidence>
<protein>
    <submittedName>
        <fullName evidence="2">Thioredoxin-like protein</fullName>
    </submittedName>
</protein>
<dbReference type="Pfam" id="PF00085">
    <property type="entry name" value="Thioredoxin"/>
    <property type="match status" value="1"/>
</dbReference>
<feature type="non-terminal residue" evidence="2">
    <location>
        <position position="112"/>
    </location>
</feature>
<dbReference type="PANTHER" id="PTHR21148">
    <property type="entry name" value="THIOREDOXIN DOMAIN-CONTAINING PROTEIN 9"/>
    <property type="match status" value="1"/>
</dbReference>
<sequence length="112" mass="13113">MQELQAMKENDHGTYKDLESDKHVLEVTTSALHCIVHFYHTGFRRCSIMDTHLEKLAKKYFQTRFARMDVEKAPFLVDRMKIQMLPCVVLFKDGVTVDRLVGFEELGNTDQF</sequence>
<dbReference type="AlphaFoldDB" id="A0A4P9YU93"/>
<feature type="domain" description="Thioredoxin" evidence="1">
    <location>
        <begin position="20"/>
        <end position="105"/>
    </location>
</feature>
<evidence type="ECO:0000259" key="1">
    <source>
        <dbReference type="Pfam" id="PF00085"/>
    </source>
</evidence>
<dbReference type="InterPro" id="IPR036249">
    <property type="entry name" value="Thioredoxin-like_sf"/>
</dbReference>
<keyword evidence="3" id="KW-1185">Reference proteome</keyword>